<dbReference type="InterPro" id="IPR027417">
    <property type="entry name" value="P-loop_NTPase"/>
</dbReference>
<dbReference type="PANTHER" id="PTHR30050">
    <property type="entry name" value="CHROMOSOMAL REPLICATION INITIATOR PROTEIN DNAA"/>
    <property type="match status" value="1"/>
</dbReference>
<evidence type="ECO:0000256" key="1">
    <source>
        <dbReference type="ARBA" id="ARBA00022741"/>
    </source>
</evidence>
<evidence type="ECO:0000313" key="5">
    <source>
        <dbReference type="Proteomes" id="UP000298347"/>
    </source>
</evidence>
<name>A0A4Z0GJX2_9BACL</name>
<evidence type="ECO:0000259" key="3">
    <source>
        <dbReference type="Pfam" id="PF01695"/>
    </source>
</evidence>
<dbReference type="OrthoDB" id="2052561at2"/>
<dbReference type="InterPro" id="IPR047661">
    <property type="entry name" value="IstB"/>
</dbReference>
<keyword evidence="1" id="KW-0547">Nucleotide-binding</keyword>
<dbReference type="NCBIfam" id="NF038214">
    <property type="entry name" value="IS21_help_AAA"/>
    <property type="match status" value="1"/>
</dbReference>
<dbReference type="PANTHER" id="PTHR30050:SF4">
    <property type="entry name" value="ATP-BINDING PROTEIN RV3427C IN INSERTION SEQUENCE-RELATED"/>
    <property type="match status" value="1"/>
</dbReference>
<dbReference type="InterPro" id="IPR028350">
    <property type="entry name" value="DNAC/IstB-like"/>
</dbReference>
<dbReference type="EMBL" id="SRJD01000027">
    <property type="protein sequence ID" value="TGA96290.1"/>
    <property type="molecule type" value="Genomic_DNA"/>
</dbReference>
<proteinExistence type="predicted"/>
<dbReference type="Proteomes" id="UP000298347">
    <property type="component" value="Unassembled WGS sequence"/>
</dbReference>
<reference evidence="4 5" key="1">
    <citation type="journal article" date="2015" name="Int. J. Syst. Evol. Microbiol.">
        <title>Sporolactobacillus shoreae sp. nov. and Sporolactobacillus spathodeae sp. nov., two spore-forming lactic acid bacteria isolated from tree barks in Thailand.</title>
        <authorList>
            <person name="Thamacharoensuk T."/>
            <person name="Kitahara M."/>
            <person name="Ohkuma M."/>
            <person name="Thongchul N."/>
            <person name="Tanasupawat S."/>
        </authorList>
    </citation>
    <scope>NUCLEOTIDE SEQUENCE [LARGE SCALE GENOMIC DNA]</scope>
    <source>
        <strain evidence="4 5">BK92</strain>
    </source>
</reference>
<feature type="domain" description="IstB-like ATP-binding" evidence="3">
    <location>
        <begin position="7"/>
        <end position="245"/>
    </location>
</feature>
<dbReference type="PIRSF" id="PIRSF003073">
    <property type="entry name" value="DNAC_TnpB_IstB"/>
    <property type="match status" value="1"/>
</dbReference>
<dbReference type="GO" id="GO:0005524">
    <property type="term" value="F:ATP binding"/>
    <property type="evidence" value="ECO:0007669"/>
    <property type="project" value="UniProtKB-KW"/>
</dbReference>
<comment type="caution">
    <text evidence="4">The sequence shown here is derived from an EMBL/GenBank/DDBJ whole genome shotgun (WGS) entry which is preliminary data.</text>
</comment>
<keyword evidence="5" id="KW-1185">Reference proteome</keyword>
<evidence type="ECO:0000256" key="2">
    <source>
        <dbReference type="ARBA" id="ARBA00022840"/>
    </source>
</evidence>
<organism evidence="4 5">
    <name type="scientific">Sporolactobacillus shoreae</name>
    <dbReference type="NCBI Taxonomy" id="1465501"/>
    <lineage>
        <taxon>Bacteria</taxon>
        <taxon>Bacillati</taxon>
        <taxon>Bacillota</taxon>
        <taxon>Bacilli</taxon>
        <taxon>Bacillales</taxon>
        <taxon>Sporolactobacillaceae</taxon>
        <taxon>Sporolactobacillus</taxon>
    </lineage>
</organism>
<dbReference type="Gene3D" id="3.40.50.300">
    <property type="entry name" value="P-loop containing nucleotide triphosphate hydrolases"/>
    <property type="match status" value="1"/>
</dbReference>
<dbReference type="GO" id="GO:0006260">
    <property type="term" value="P:DNA replication"/>
    <property type="evidence" value="ECO:0007669"/>
    <property type="project" value="TreeGrafter"/>
</dbReference>
<accession>A0A4Z0GJX2</accession>
<keyword evidence="2" id="KW-0067">ATP-binding</keyword>
<dbReference type="Pfam" id="PF01695">
    <property type="entry name" value="IstB_IS21"/>
    <property type="match status" value="1"/>
</dbReference>
<sequence>MNEQTLTKLYEMKLKGMAETYQEQAGQTDFQKLSFEDRFSLLVDCEYSRRRSNKLERLINAASLIYAHASIEDIEYYEDRKLDKALILKLSSGNYIQNHHNVILMGPTGSGKSFLACAFGVAACRQFFKVAYRRLPELLDELALAKMAANGSYRKLIKKYTKADLLILDEWLLTDLSTEEVSTLLEITEARHKTASTIFCSQIDPRGWHQKLGNETLAEAILDRIVHDSYRIFIDGAVSMRERHGLKNAPSSVE</sequence>
<dbReference type="InterPro" id="IPR002611">
    <property type="entry name" value="IstB_ATP-bd"/>
</dbReference>
<dbReference type="AlphaFoldDB" id="A0A4Z0GJX2"/>
<dbReference type="RefSeq" id="WP_135349818.1">
    <property type="nucleotide sequence ID" value="NZ_SRJD01000027.1"/>
</dbReference>
<protein>
    <submittedName>
        <fullName evidence="4">AAA family ATPase</fullName>
    </submittedName>
</protein>
<evidence type="ECO:0000313" key="4">
    <source>
        <dbReference type="EMBL" id="TGA96290.1"/>
    </source>
</evidence>
<dbReference type="SUPFAM" id="SSF52540">
    <property type="entry name" value="P-loop containing nucleoside triphosphate hydrolases"/>
    <property type="match status" value="1"/>
</dbReference>
<dbReference type="CDD" id="cd00009">
    <property type="entry name" value="AAA"/>
    <property type="match status" value="1"/>
</dbReference>
<gene>
    <name evidence="4" type="ORF">E4665_16075</name>
</gene>